<dbReference type="InParanoid" id="I1C6B6"/>
<evidence type="ECO:0000313" key="1">
    <source>
        <dbReference type="EMBL" id="EIE83996.1"/>
    </source>
</evidence>
<reference evidence="1 2" key="1">
    <citation type="journal article" date="2009" name="PLoS Genet.">
        <title>Genomic analysis of the basal lineage fungus Rhizopus oryzae reveals a whole-genome duplication.</title>
        <authorList>
            <person name="Ma L.-J."/>
            <person name="Ibrahim A.S."/>
            <person name="Skory C."/>
            <person name="Grabherr M.G."/>
            <person name="Burger G."/>
            <person name="Butler M."/>
            <person name="Elias M."/>
            <person name="Idnurm A."/>
            <person name="Lang B.F."/>
            <person name="Sone T."/>
            <person name="Abe A."/>
            <person name="Calvo S.E."/>
            <person name="Corrochano L.M."/>
            <person name="Engels R."/>
            <person name="Fu J."/>
            <person name="Hansberg W."/>
            <person name="Kim J.-M."/>
            <person name="Kodira C.D."/>
            <person name="Koehrsen M.J."/>
            <person name="Liu B."/>
            <person name="Miranda-Saavedra D."/>
            <person name="O'Leary S."/>
            <person name="Ortiz-Castellanos L."/>
            <person name="Poulter R."/>
            <person name="Rodriguez-Romero J."/>
            <person name="Ruiz-Herrera J."/>
            <person name="Shen Y.-Q."/>
            <person name="Zeng Q."/>
            <person name="Galagan J."/>
            <person name="Birren B.W."/>
            <person name="Cuomo C.A."/>
            <person name="Wickes B.L."/>
        </authorList>
    </citation>
    <scope>NUCLEOTIDE SEQUENCE [LARGE SCALE GENOMIC DNA]</scope>
    <source>
        <strain evidence="2">RA 99-880 / ATCC MYA-4621 / FGSC 9543 / NRRL 43880</strain>
    </source>
</reference>
<dbReference type="EMBL" id="CH476737">
    <property type="protein sequence ID" value="EIE83996.1"/>
    <property type="molecule type" value="Genomic_DNA"/>
</dbReference>
<evidence type="ECO:0000313" key="2">
    <source>
        <dbReference type="Proteomes" id="UP000009138"/>
    </source>
</evidence>
<accession>I1C6B6</accession>
<dbReference type="AlphaFoldDB" id="I1C6B6"/>
<dbReference type="RefSeq" id="XP_067519392.1">
    <property type="nucleotide sequence ID" value="XM_067663291.1"/>
</dbReference>
<dbReference type="VEuPathDB" id="FungiDB:RO3G_08701"/>
<keyword evidence="2" id="KW-1185">Reference proteome</keyword>
<organism evidence="1 2">
    <name type="scientific">Rhizopus delemar (strain RA 99-880 / ATCC MYA-4621 / FGSC 9543 / NRRL 43880)</name>
    <name type="common">Mucormycosis agent</name>
    <name type="synonym">Rhizopus arrhizus var. delemar</name>
    <dbReference type="NCBI Taxonomy" id="246409"/>
    <lineage>
        <taxon>Eukaryota</taxon>
        <taxon>Fungi</taxon>
        <taxon>Fungi incertae sedis</taxon>
        <taxon>Mucoromycota</taxon>
        <taxon>Mucoromycotina</taxon>
        <taxon>Mucoromycetes</taxon>
        <taxon>Mucorales</taxon>
        <taxon>Mucorineae</taxon>
        <taxon>Rhizopodaceae</taxon>
        <taxon>Rhizopus</taxon>
    </lineage>
</organism>
<protein>
    <submittedName>
        <fullName evidence="1">Uncharacterized protein</fullName>
    </submittedName>
</protein>
<dbReference type="GeneID" id="93615672"/>
<gene>
    <name evidence="1" type="ORF">RO3G_08701</name>
</gene>
<proteinExistence type="predicted"/>
<name>I1C6B6_RHIO9</name>
<dbReference type="Proteomes" id="UP000009138">
    <property type="component" value="Unassembled WGS sequence"/>
</dbReference>
<sequence>MLVTYSWKEILTKLNVNSNIQALSYAGLVIEPSYLKPFEANLKHIIRLKQ</sequence>